<gene>
    <name evidence="5" type="ORF">MELLADRAFT_69972</name>
</gene>
<dbReference type="EMBL" id="GL883230">
    <property type="protein sequence ID" value="EGF97468.1"/>
    <property type="molecule type" value="Genomic_DNA"/>
</dbReference>
<evidence type="ECO:0000256" key="3">
    <source>
        <dbReference type="ARBA" id="ARBA00022777"/>
    </source>
</evidence>
<feature type="domain" description="Alpha-type protein kinase" evidence="4">
    <location>
        <begin position="71"/>
        <end position="291"/>
    </location>
</feature>
<accession>F4SD03</accession>
<name>F4SD03_MELLP</name>
<dbReference type="InterPro" id="IPR011009">
    <property type="entry name" value="Kinase-like_dom_sf"/>
</dbReference>
<sequence>MPKLIEHGHYANHPELMKGLSPRDIRRLRQNFVAPQISAAAAREVLGEEELPKPAFNHDSSWLFTLKATTVGDIAEFSFVSKKINIDINLALGQFVRYWDWASTFTAQINQIDSGRLEVEVQSFGSDSERSHFMLCQEKYHTAMLLNLFKGKLKEISSLLTLAKAQLATDVRFAENHVLAHRNTVGQLDMYTLQERLPGPLHRTSDTSYSPSKGNVPMLDFLNTFTHYTYWRTNNAAVINGFHYVGCTIFYSLIVDKNYKWHAGYYGGRISDFEKEHRCNSLCTRMGMKQPARS</sequence>
<dbReference type="AlphaFoldDB" id="F4SD03"/>
<evidence type="ECO:0000313" key="6">
    <source>
        <dbReference type="Proteomes" id="UP000001072"/>
    </source>
</evidence>
<evidence type="ECO:0000256" key="2">
    <source>
        <dbReference type="ARBA" id="ARBA00022679"/>
    </source>
</evidence>
<reference evidence="6" key="1">
    <citation type="journal article" date="2011" name="Proc. Natl. Acad. Sci. U.S.A.">
        <title>Obligate biotrophy features unraveled by the genomic analysis of rust fungi.</title>
        <authorList>
            <person name="Duplessis S."/>
            <person name="Cuomo C.A."/>
            <person name="Lin Y.-C."/>
            <person name="Aerts A."/>
            <person name="Tisserant E."/>
            <person name="Veneault-Fourrey C."/>
            <person name="Joly D.L."/>
            <person name="Hacquard S."/>
            <person name="Amselem J."/>
            <person name="Cantarel B.L."/>
            <person name="Chiu R."/>
            <person name="Coutinho P.M."/>
            <person name="Feau N."/>
            <person name="Field M."/>
            <person name="Frey P."/>
            <person name="Gelhaye E."/>
            <person name="Goldberg J."/>
            <person name="Grabherr M.G."/>
            <person name="Kodira C.D."/>
            <person name="Kohler A."/>
            <person name="Kuees U."/>
            <person name="Lindquist E.A."/>
            <person name="Lucas S.M."/>
            <person name="Mago R."/>
            <person name="Mauceli E."/>
            <person name="Morin E."/>
            <person name="Murat C."/>
            <person name="Pangilinan J.L."/>
            <person name="Park R."/>
            <person name="Pearson M."/>
            <person name="Quesneville H."/>
            <person name="Rouhier N."/>
            <person name="Sakthikumar S."/>
            <person name="Salamov A.A."/>
            <person name="Schmutz J."/>
            <person name="Selles B."/>
            <person name="Shapiro H."/>
            <person name="Tanguay P."/>
            <person name="Tuskan G.A."/>
            <person name="Henrissat B."/>
            <person name="Van de Peer Y."/>
            <person name="Rouze P."/>
            <person name="Ellis J.G."/>
            <person name="Dodds P.N."/>
            <person name="Schein J.E."/>
            <person name="Zhong S."/>
            <person name="Hamelin R.C."/>
            <person name="Grigoriev I.V."/>
            <person name="Szabo L.J."/>
            <person name="Martin F."/>
        </authorList>
    </citation>
    <scope>NUCLEOTIDE SEQUENCE [LARGE SCALE GENOMIC DNA]</scope>
    <source>
        <strain evidence="6">98AG31 / pathotype 3-4-7</strain>
    </source>
</reference>
<evidence type="ECO:0000256" key="1">
    <source>
        <dbReference type="ARBA" id="ARBA00022527"/>
    </source>
</evidence>
<keyword evidence="2" id="KW-0808">Transferase</keyword>
<evidence type="ECO:0000313" key="5">
    <source>
        <dbReference type="EMBL" id="EGF97468.1"/>
    </source>
</evidence>
<dbReference type="Gene3D" id="3.20.200.10">
    <property type="entry name" value="MHCK/EF2 kinase"/>
    <property type="match status" value="1"/>
</dbReference>
<dbReference type="InterPro" id="IPR004166">
    <property type="entry name" value="a-kinase_dom"/>
</dbReference>
<organism evidence="6">
    <name type="scientific">Melampsora larici-populina (strain 98AG31 / pathotype 3-4-7)</name>
    <name type="common">Poplar leaf rust fungus</name>
    <dbReference type="NCBI Taxonomy" id="747676"/>
    <lineage>
        <taxon>Eukaryota</taxon>
        <taxon>Fungi</taxon>
        <taxon>Dikarya</taxon>
        <taxon>Basidiomycota</taxon>
        <taxon>Pucciniomycotina</taxon>
        <taxon>Pucciniomycetes</taxon>
        <taxon>Pucciniales</taxon>
        <taxon>Melampsoraceae</taxon>
        <taxon>Melampsora</taxon>
    </lineage>
</organism>
<dbReference type="GO" id="GO:0005524">
    <property type="term" value="F:ATP binding"/>
    <property type="evidence" value="ECO:0007669"/>
    <property type="project" value="InterPro"/>
</dbReference>
<protein>
    <recommendedName>
        <fullName evidence="4">Alpha-type protein kinase domain-containing protein</fullName>
    </recommendedName>
</protein>
<dbReference type="GO" id="GO:0004674">
    <property type="term" value="F:protein serine/threonine kinase activity"/>
    <property type="evidence" value="ECO:0007669"/>
    <property type="project" value="UniProtKB-KW"/>
</dbReference>
<keyword evidence="1" id="KW-0723">Serine/threonine-protein kinase</keyword>
<keyword evidence="3" id="KW-0418">Kinase</keyword>
<dbReference type="VEuPathDB" id="FungiDB:MELLADRAFT_69972"/>
<dbReference type="HOGENOM" id="CLU_946912_0_0_1"/>
<dbReference type="Pfam" id="PF02816">
    <property type="entry name" value="Alpha_kinase"/>
    <property type="match status" value="1"/>
</dbReference>
<proteinExistence type="predicted"/>
<dbReference type="Proteomes" id="UP000001072">
    <property type="component" value="Unassembled WGS sequence"/>
</dbReference>
<dbReference type="SUPFAM" id="SSF56112">
    <property type="entry name" value="Protein kinase-like (PK-like)"/>
    <property type="match status" value="1"/>
</dbReference>
<dbReference type="RefSeq" id="XP_007419255.1">
    <property type="nucleotide sequence ID" value="XM_007419193.1"/>
</dbReference>
<dbReference type="GeneID" id="18931382"/>
<dbReference type="InParanoid" id="F4SD03"/>
<evidence type="ECO:0000259" key="4">
    <source>
        <dbReference type="PROSITE" id="PS51158"/>
    </source>
</evidence>
<dbReference type="KEGG" id="mlr:MELLADRAFT_69972"/>
<keyword evidence="6" id="KW-1185">Reference proteome</keyword>
<dbReference type="PROSITE" id="PS51158">
    <property type="entry name" value="ALPHA_KINASE"/>
    <property type="match status" value="1"/>
</dbReference>